<evidence type="ECO:0000256" key="1">
    <source>
        <dbReference type="ARBA" id="ARBA00005107"/>
    </source>
</evidence>
<dbReference type="Pfam" id="PF05368">
    <property type="entry name" value="NmrA"/>
    <property type="match status" value="1"/>
</dbReference>
<dbReference type="EMBL" id="CAVMBE010000042">
    <property type="protein sequence ID" value="CAK4030968.1"/>
    <property type="molecule type" value="Genomic_DNA"/>
</dbReference>
<dbReference type="Gene3D" id="3.90.25.10">
    <property type="entry name" value="UDP-galactose 4-epimerase, domain 1"/>
    <property type="match status" value="1"/>
</dbReference>
<proteinExistence type="inferred from homology"/>
<dbReference type="InterPro" id="IPR008030">
    <property type="entry name" value="NmrA-like"/>
</dbReference>
<accession>A0AAI9EC87</accession>
<sequence>MTIFITGSSGKTASHLANLLTPTHAILIASRRPSPDAKYPTVRFDWLDETTWGLPFAHMQARISPITATYLVSPDLQDAREQVMPFVRFAYLKGVKRFVLLSAWEVGEGDACVMGPTHAALRGMAAREGIEWAVLRPHFFMENFAEPYHSPCIRDEGKIYTAAGKGTVPFISARDIASVAHRMLVDEQSHNTDYVITGGDSLSYAQVADIFSQTLGRKIKHVELSKQELKHKLLEYECPEPQAEYLAELDVRVGNGEGAEPTETVTKLLGREPYTLQQVVSDLRQEWLQLQ</sequence>
<dbReference type="PANTHER" id="PTHR43162">
    <property type="match status" value="1"/>
</dbReference>
<evidence type="ECO:0000256" key="2">
    <source>
        <dbReference type="ARBA" id="ARBA00005372"/>
    </source>
</evidence>
<comment type="similarity">
    <text evidence="2">Belongs to the fgaFS/easG family.</text>
</comment>
<keyword evidence="4" id="KW-0560">Oxidoreductase</keyword>
<dbReference type="InterPro" id="IPR019901">
    <property type="entry name" value="Ergot_alkaloid_biosynthesis"/>
</dbReference>
<keyword evidence="3" id="KW-0017">Alkaloid metabolism</keyword>
<gene>
    <name evidence="6" type="ORF">LECACI_7A006126</name>
</gene>
<comment type="caution">
    <text evidence="6">The sequence shown here is derived from an EMBL/GenBank/DDBJ whole genome shotgun (WGS) entry which is preliminary data.</text>
</comment>
<evidence type="ECO:0000259" key="5">
    <source>
        <dbReference type="Pfam" id="PF05368"/>
    </source>
</evidence>
<reference evidence="6" key="1">
    <citation type="submission" date="2023-11" db="EMBL/GenBank/DDBJ databases">
        <authorList>
            <person name="Alioto T."/>
            <person name="Alioto T."/>
            <person name="Gomez Garrido J."/>
        </authorList>
    </citation>
    <scope>NUCLEOTIDE SEQUENCE</scope>
</reference>
<dbReference type="SUPFAM" id="SSF51735">
    <property type="entry name" value="NAD(P)-binding Rossmann-fold domains"/>
    <property type="match status" value="1"/>
</dbReference>
<comment type="pathway">
    <text evidence="1">Alkaloid biosynthesis; ergot alkaloid biosynthesis.</text>
</comment>
<evidence type="ECO:0000313" key="6">
    <source>
        <dbReference type="EMBL" id="CAK4030968.1"/>
    </source>
</evidence>
<dbReference type="PANTHER" id="PTHR43162:SF1">
    <property type="entry name" value="PRESTALK A DIFFERENTIATION PROTEIN A"/>
    <property type="match status" value="1"/>
</dbReference>
<evidence type="ECO:0000256" key="4">
    <source>
        <dbReference type="ARBA" id="ARBA00023002"/>
    </source>
</evidence>
<dbReference type="GO" id="GO:0016491">
    <property type="term" value="F:oxidoreductase activity"/>
    <property type="evidence" value="ECO:0007669"/>
    <property type="project" value="UniProtKB-KW"/>
</dbReference>
<dbReference type="InterPro" id="IPR051604">
    <property type="entry name" value="Ergot_Alk_Oxidoreductase"/>
</dbReference>
<dbReference type="GO" id="GO:0009820">
    <property type="term" value="P:alkaloid metabolic process"/>
    <property type="evidence" value="ECO:0007669"/>
    <property type="project" value="UniProtKB-KW"/>
</dbReference>
<evidence type="ECO:0000256" key="3">
    <source>
        <dbReference type="ARBA" id="ARBA00022589"/>
    </source>
</evidence>
<name>A0AAI9EC87_9PEZI</name>
<dbReference type="Gene3D" id="3.40.50.720">
    <property type="entry name" value="NAD(P)-binding Rossmann-like Domain"/>
    <property type="match status" value="1"/>
</dbReference>
<organism evidence="6 7">
    <name type="scientific">Lecanosticta acicola</name>
    <dbReference type="NCBI Taxonomy" id="111012"/>
    <lineage>
        <taxon>Eukaryota</taxon>
        <taxon>Fungi</taxon>
        <taxon>Dikarya</taxon>
        <taxon>Ascomycota</taxon>
        <taxon>Pezizomycotina</taxon>
        <taxon>Dothideomycetes</taxon>
        <taxon>Dothideomycetidae</taxon>
        <taxon>Mycosphaerellales</taxon>
        <taxon>Mycosphaerellaceae</taxon>
        <taxon>Lecanosticta</taxon>
    </lineage>
</organism>
<feature type="domain" description="NmrA-like" evidence="5">
    <location>
        <begin position="119"/>
        <end position="260"/>
    </location>
</feature>
<protein>
    <recommendedName>
        <fullName evidence="5">NmrA-like domain-containing protein</fullName>
    </recommendedName>
</protein>
<evidence type="ECO:0000313" key="7">
    <source>
        <dbReference type="Proteomes" id="UP001296104"/>
    </source>
</evidence>
<dbReference type="AlphaFoldDB" id="A0AAI9EC87"/>
<dbReference type="Proteomes" id="UP001296104">
    <property type="component" value="Unassembled WGS sequence"/>
</dbReference>
<keyword evidence="7" id="KW-1185">Reference proteome</keyword>
<dbReference type="InterPro" id="IPR036291">
    <property type="entry name" value="NAD(P)-bd_dom_sf"/>
</dbReference>
<dbReference type="NCBIfam" id="TIGR03649">
    <property type="entry name" value="ergot_EASG"/>
    <property type="match status" value="1"/>
</dbReference>